<feature type="compositionally biased region" description="Low complexity" evidence="1">
    <location>
        <begin position="723"/>
        <end position="748"/>
    </location>
</feature>
<evidence type="ECO:0000313" key="2">
    <source>
        <dbReference type="EMBL" id="GLC48237.1"/>
    </source>
</evidence>
<feature type="region of interest" description="Disordered" evidence="1">
    <location>
        <begin position="92"/>
        <end position="150"/>
    </location>
</feature>
<feature type="compositionally biased region" description="Pro residues" evidence="1">
    <location>
        <begin position="461"/>
        <end position="477"/>
    </location>
</feature>
<comment type="caution">
    <text evidence="2">The sequence shown here is derived from an EMBL/GenBank/DDBJ whole genome shotgun (WGS) entry which is preliminary data.</text>
</comment>
<feature type="region of interest" description="Disordered" evidence="1">
    <location>
        <begin position="719"/>
        <end position="751"/>
    </location>
</feature>
<name>A0A9W6EX19_9CHLO</name>
<feature type="compositionally biased region" description="Low complexity" evidence="1">
    <location>
        <begin position="791"/>
        <end position="805"/>
    </location>
</feature>
<feature type="compositionally biased region" description="Gly residues" evidence="1">
    <location>
        <begin position="1119"/>
        <end position="1139"/>
    </location>
</feature>
<protein>
    <submittedName>
        <fullName evidence="2">Uncharacterized protein</fullName>
    </submittedName>
</protein>
<proteinExistence type="predicted"/>
<feature type="compositionally biased region" description="Low complexity" evidence="1">
    <location>
        <begin position="346"/>
        <end position="357"/>
    </location>
</feature>
<feature type="region of interest" description="Disordered" evidence="1">
    <location>
        <begin position="220"/>
        <end position="254"/>
    </location>
</feature>
<feature type="region of interest" description="Disordered" evidence="1">
    <location>
        <begin position="346"/>
        <end position="384"/>
    </location>
</feature>
<feature type="compositionally biased region" description="Low complexity" evidence="1">
    <location>
        <begin position="107"/>
        <end position="129"/>
    </location>
</feature>
<dbReference type="Proteomes" id="UP001165080">
    <property type="component" value="Unassembled WGS sequence"/>
</dbReference>
<evidence type="ECO:0000256" key="1">
    <source>
        <dbReference type="SAM" id="MobiDB-lite"/>
    </source>
</evidence>
<feature type="region of interest" description="Disordered" evidence="1">
    <location>
        <begin position="784"/>
        <end position="805"/>
    </location>
</feature>
<feature type="region of interest" description="Disordered" evidence="1">
    <location>
        <begin position="1112"/>
        <end position="1146"/>
    </location>
</feature>
<feature type="compositionally biased region" description="Pro residues" evidence="1">
    <location>
        <begin position="358"/>
        <end position="374"/>
    </location>
</feature>
<feature type="compositionally biased region" description="Low complexity" evidence="1">
    <location>
        <begin position="230"/>
        <end position="253"/>
    </location>
</feature>
<evidence type="ECO:0000313" key="3">
    <source>
        <dbReference type="Proteomes" id="UP001165080"/>
    </source>
</evidence>
<dbReference type="EMBL" id="BRXU01000001">
    <property type="protein sequence ID" value="GLC48237.1"/>
    <property type="molecule type" value="Genomic_DNA"/>
</dbReference>
<reference evidence="2 3" key="1">
    <citation type="journal article" date="2023" name="Commun. Biol.">
        <title>Reorganization of the ancestral sex-determining regions during the evolution of trioecy in Pleodorina starrii.</title>
        <authorList>
            <person name="Takahashi K."/>
            <person name="Suzuki S."/>
            <person name="Kawai-Toyooka H."/>
            <person name="Yamamoto K."/>
            <person name="Hamaji T."/>
            <person name="Ootsuki R."/>
            <person name="Yamaguchi H."/>
            <person name="Kawachi M."/>
            <person name="Higashiyama T."/>
            <person name="Nozaki H."/>
        </authorList>
    </citation>
    <scope>NUCLEOTIDE SEQUENCE [LARGE SCALE GENOMIC DNA]</scope>
    <source>
        <strain evidence="2 3">NIES-4479</strain>
    </source>
</reference>
<feature type="compositionally biased region" description="Gly residues" evidence="1">
    <location>
        <begin position="441"/>
        <end position="457"/>
    </location>
</feature>
<feature type="region of interest" description="Disordered" evidence="1">
    <location>
        <begin position="426"/>
        <end position="485"/>
    </location>
</feature>
<accession>A0A9W6EX19</accession>
<sequence>MPSLRLSPVPWAQRLRSCRRHSSTGLPLGLVKKLLHRRCVHSLTVQHSKDGERALLRAFLHVPHDDIEVCSCNGTPTAARVAAAAAAAAATNHRPAGGGRSGANPDGTGSETAAAGGSTAGAGEAQDSGSGDGGVAAAELAAPGTCGPPERSTHVVEVLLDTEHWALQSCSSSCCGVGYDVLHSQLCPAVAAVVLAARMGSGAEVLCEHDLGSLTAAAAAVDRRSPAPPAGTEAGPGSATGGPEAAAGRSGAAAAGGGEQLSSCAWAPPELGLGPPPVARVLAAVSGGALVLGPNYVDPPAPLAASTLPGSGLPLGLQRELDCPRTIPTDIRLHLIPCCRPPASAAAAAAGPSTSTARPPPVSEPPPVPPPHIPALPAAEPGSRVNPRFAGGSFPSAAARFAFSGWYREAAPVVVANEKHRDTYRMLLPPGEEDPQPAAGAGAGPREGAGGADGGAWGPPAARPQPPPRPVQLPPPSWSFGSAGGQVSLELSGESADRFIAARAAERGPLWEMRMAFLTSHATLELDPELRLHTNTSDTPDAWPPVVLAAFDEACCPIGQPAGSHGPAGALCGLMRVMWLCLHVWEVDSGVARRAKIVAQAIAKLLLVSELPAPLRASSARLLGGWRLKLGDMAAHSRRTAYASTTDAALTDLLARLTTAYLVARDGWDAPHLLTAMGITPAPSAGPALAAADNAAAGRDRGSGGGGGCAQAAALVPAGGRWGSHQQQQQQQGSQQGEATQPPSSAGAAGVGVVAGKGASAAAAAAPARPELQPSWLGFRPAHQAAMRRLQQQQQQQQAGAGPGVGPVVMIMGPGGMMDPYGAQLSSTPPVMPFVPYAPPPLQGLVNMATPGLQEVTERLHWLGHIGLDGPYVALAAVSGEPDVERACRLAVERLSSAAAKAQQACFLLYQVLGPPPQQQQQLKAGGADTGADAAVAAPGAAAAAAAAGGSAAIGALRLGSAAAAGGGGGGGAGSAAGGVDSLVVSAVAQLPPTFVAGCAGRMFMSAVRTALSIRTNNGSNAAFELSFLRATNAVPGGGPVHHDPTSPAEALLAAIDPAAGGGGAGGTRPSPYTALLRSVIAMVAENQDREARAEEEALRELGLLDEQMDEQGAAADGGSEGSGGGGAGGASGSSGNGGPAAAAPGDAAAGVAAADMAARRPMEYTLAAMMQHQAMGRGAMVARREEHCDCEACRRERQHRLAQLASEMPPGSALFARLRPEDACFVSDAAALTAFTRASGPSGEVPQQSVYRRPVLEQPGGARHRRRCAVAERVSRASSCCQ</sequence>
<keyword evidence="3" id="KW-1185">Reference proteome</keyword>
<gene>
    <name evidence="2" type="primary">PLESTBF000038</name>
    <name evidence="2" type="ORF">PLESTB_000073900</name>
</gene>
<organism evidence="2 3">
    <name type="scientific">Pleodorina starrii</name>
    <dbReference type="NCBI Taxonomy" id="330485"/>
    <lineage>
        <taxon>Eukaryota</taxon>
        <taxon>Viridiplantae</taxon>
        <taxon>Chlorophyta</taxon>
        <taxon>core chlorophytes</taxon>
        <taxon>Chlorophyceae</taxon>
        <taxon>CS clade</taxon>
        <taxon>Chlamydomonadales</taxon>
        <taxon>Volvocaceae</taxon>
        <taxon>Pleodorina</taxon>
    </lineage>
</organism>